<keyword evidence="2" id="KW-1185">Reference proteome</keyword>
<evidence type="ECO:0000313" key="2">
    <source>
        <dbReference type="Proteomes" id="UP000000311"/>
    </source>
</evidence>
<dbReference type="InParanoid" id="E2AH18"/>
<evidence type="ECO:0000313" key="1">
    <source>
        <dbReference type="EMBL" id="EFN67271.1"/>
    </source>
</evidence>
<dbReference type="AlphaFoldDB" id="E2AH18"/>
<name>E2AH18_CAMFO</name>
<dbReference type="EMBL" id="GL439447">
    <property type="protein sequence ID" value="EFN67271.1"/>
    <property type="molecule type" value="Genomic_DNA"/>
</dbReference>
<feature type="non-terminal residue" evidence="1">
    <location>
        <position position="77"/>
    </location>
</feature>
<feature type="non-terminal residue" evidence="1">
    <location>
        <position position="1"/>
    </location>
</feature>
<sequence>RGLGFKISMECKCDEIKQINSCPMINNAYEINRRIVFVMRLLGLGLEGLKMFCGLMDIGQGLARNTYYGVLNNIYVA</sequence>
<accession>E2AH18</accession>
<organism evidence="2">
    <name type="scientific">Camponotus floridanus</name>
    <name type="common">Florida carpenter ant</name>
    <dbReference type="NCBI Taxonomy" id="104421"/>
    <lineage>
        <taxon>Eukaryota</taxon>
        <taxon>Metazoa</taxon>
        <taxon>Ecdysozoa</taxon>
        <taxon>Arthropoda</taxon>
        <taxon>Hexapoda</taxon>
        <taxon>Insecta</taxon>
        <taxon>Pterygota</taxon>
        <taxon>Neoptera</taxon>
        <taxon>Endopterygota</taxon>
        <taxon>Hymenoptera</taxon>
        <taxon>Apocrita</taxon>
        <taxon>Aculeata</taxon>
        <taxon>Formicoidea</taxon>
        <taxon>Formicidae</taxon>
        <taxon>Formicinae</taxon>
        <taxon>Camponotus</taxon>
    </lineage>
</organism>
<dbReference type="Proteomes" id="UP000000311">
    <property type="component" value="Unassembled WGS sequence"/>
</dbReference>
<protein>
    <submittedName>
        <fullName evidence="1">Uncharacterized protein</fullName>
    </submittedName>
</protein>
<gene>
    <name evidence="1" type="ORF">EAG_00417</name>
</gene>
<proteinExistence type="predicted"/>
<reference evidence="1 2" key="1">
    <citation type="journal article" date="2010" name="Science">
        <title>Genomic comparison of the ants Camponotus floridanus and Harpegnathos saltator.</title>
        <authorList>
            <person name="Bonasio R."/>
            <person name="Zhang G."/>
            <person name="Ye C."/>
            <person name="Mutti N.S."/>
            <person name="Fang X."/>
            <person name="Qin N."/>
            <person name="Donahue G."/>
            <person name="Yang P."/>
            <person name="Li Q."/>
            <person name="Li C."/>
            <person name="Zhang P."/>
            <person name="Huang Z."/>
            <person name="Berger S.L."/>
            <person name="Reinberg D."/>
            <person name="Wang J."/>
            <person name="Liebig J."/>
        </authorList>
    </citation>
    <scope>NUCLEOTIDE SEQUENCE [LARGE SCALE GENOMIC DNA]</scope>
    <source>
        <strain evidence="2">C129</strain>
    </source>
</reference>